<evidence type="ECO:0000256" key="6">
    <source>
        <dbReference type="SAM" id="MobiDB-lite"/>
    </source>
</evidence>
<evidence type="ECO:0000259" key="8">
    <source>
        <dbReference type="PROSITE" id="PS50850"/>
    </source>
</evidence>
<feature type="transmembrane region" description="Helical" evidence="7">
    <location>
        <begin position="201"/>
        <end position="220"/>
    </location>
</feature>
<dbReference type="OrthoDB" id="6730379at2759"/>
<reference evidence="9 10" key="1">
    <citation type="submission" date="2018-11" db="EMBL/GenBank/DDBJ databases">
        <title>Genome sequence of Apiotrichum porosum DSM 27194.</title>
        <authorList>
            <person name="Aliyu H."/>
            <person name="Gorte O."/>
            <person name="Ochsenreither K."/>
        </authorList>
    </citation>
    <scope>NUCLEOTIDE SEQUENCE [LARGE SCALE GENOMIC DNA]</scope>
    <source>
        <strain evidence="9 10">DSM 27194</strain>
    </source>
</reference>
<feature type="transmembrane region" description="Helical" evidence="7">
    <location>
        <begin position="395"/>
        <end position="415"/>
    </location>
</feature>
<feature type="transmembrane region" description="Helical" evidence="7">
    <location>
        <begin position="108"/>
        <end position="126"/>
    </location>
</feature>
<feature type="transmembrane region" description="Helical" evidence="7">
    <location>
        <begin position="21"/>
        <end position="42"/>
    </location>
</feature>
<dbReference type="Pfam" id="PF07690">
    <property type="entry name" value="MFS_1"/>
    <property type="match status" value="1"/>
</dbReference>
<feature type="transmembrane region" description="Helical" evidence="7">
    <location>
        <begin position="79"/>
        <end position="101"/>
    </location>
</feature>
<evidence type="ECO:0000256" key="7">
    <source>
        <dbReference type="SAM" id="Phobius"/>
    </source>
</evidence>
<name>A0A427XH47_9TREE</name>
<feature type="region of interest" description="Disordered" evidence="6">
    <location>
        <begin position="459"/>
        <end position="487"/>
    </location>
</feature>
<gene>
    <name evidence="9" type="ORF">EHS24_002539</name>
</gene>
<organism evidence="9 10">
    <name type="scientific">Apiotrichum porosum</name>
    <dbReference type="NCBI Taxonomy" id="105984"/>
    <lineage>
        <taxon>Eukaryota</taxon>
        <taxon>Fungi</taxon>
        <taxon>Dikarya</taxon>
        <taxon>Basidiomycota</taxon>
        <taxon>Agaricomycotina</taxon>
        <taxon>Tremellomycetes</taxon>
        <taxon>Trichosporonales</taxon>
        <taxon>Trichosporonaceae</taxon>
        <taxon>Apiotrichum</taxon>
    </lineage>
</organism>
<dbReference type="InterPro" id="IPR020846">
    <property type="entry name" value="MFS_dom"/>
</dbReference>
<dbReference type="PANTHER" id="PTHR43791:SF55">
    <property type="entry name" value="TRANSPORTER, PUTATIVE (AFU_ORTHOLOGUE AFUA_6G01820)-RELATED"/>
    <property type="match status" value="1"/>
</dbReference>
<keyword evidence="5 7" id="KW-0472">Membrane</keyword>
<dbReference type="Proteomes" id="UP000279236">
    <property type="component" value="Unassembled WGS sequence"/>
</dbReference>
<protein>
    <recommendedName>
        <fullName evidence="8">Major facilitator superfamily (MFS) profile domain-containing protein</fullName>
    </recommendedName>
</protein>
<evidence type="ECO:0000256" key="5">
    <source>
        <dbReference type="ARBA" id="ARBA00023136"/>
    </source>
</evidence>
<evidence type="ECO:0000313" key="10">
    <source>
        <dbReference type="Proteomes" id="UP000279236"/>
    </source>
</evidence>
<evidence type="ECO:0000256" key="3">
    <source>
        <dbReference type="ARBA" id="ARBA00022692"/>
    </source>
</evidence>
<dbReference type="GeneID" id="39587082"/>
<evidence type="ECO:0000256" key="4">
    <source>
        <dbReference type="ARBA" id="ARBA00022989"/>
    </source>
</evidence>
<sequence length="519" mass="56797">MSESGTAVPAPRERAAAERRLIWKLDFLLMPLLTVTLGLQYYDKAALGSAVAFGILKDLWLTPKQLSTTHDGVTSTARYSTATACFYYGYIVAVLPMALLFARLNLRYAAGTVIVIWGVVAILTVVCTNYKGFYVQRFFLGLLESAVSPCFVAITALWYKPQEQATRLGIWYSATGIFSMFSGAVNYGLGSSGDAHAWKYIYYFCGSLTIAWGFIVMAILPASPLQPGPFFTASERDILVRRFEQNPYARDRQSFKKDQCIEALLDIRTYIYLFMATMTYMCNGAVTAFGTLIIKSIGYTGLQSIALGIPGGAVTCITIYFFTYLADKYKNIRTYLFPLSCIPVVVGAIVIWTAPWHPTAGPLIGYYLVASFGAPYVLLLAIASANTAGSTKKAITSGAIFIGYNVGNIAAAYTVKAQEVHIKYRSTWITVIVSMVVASIASIVLRFVLISMNKKREAAGTADPSPEAVQAAREDDEKTVTAQTHGSGAVEGEAPLVIDKVEEYVDLTDKQAPFFRYTL</sequence>
<feature type="transmembrane region" description="Helical" evidence="7">
    <location>
        <begin position="170"/>
        <end position="189"/>
    </location>
</feature>
<dbReference type="RefSeq" id="XP_028473230.1">
    <property type="nucleotide sequence ID" value="XM_028618274.1"/>
</dbReference>
<accession>A0A427XH47</accession>
<dbReference type="Gene3D" id="1.20.1250.20">
    <property type="entry name" value="MFS general substrate transporter like domains"/>
    <property type="match status" value="2"/>
</dbReference>
<feature type="transmembrane region" description="Helical" evidence="7">
    <location>
        <begin position="334"/>
        <end position="352"/>
    </location>
</feature>
<dbReference type="InterPro" id="IPR011701">
    <property type="entry name" value="MFS"/>
</dbReference>
<comment type="caution">
    <text evidence="9">The sequence shown here is derived from an EMBL/GenBank/DDBJ whole genome shotgun (WGS) entry which is preliminary data.</text>
</comment>
<evidence type="ECO:0000256" key="1">
    <source>
        <dbReference type="ARBA" id="ARBA00004141"/>
    </source>
</evidence>
<feature type="domain" description="Major facilitator superfamily (MFS) profile" evidence="8">
    <location>
        <begin position="29"/>
        <end position="456"/>
    </location>
</feature>
<feature type="transmembrane region" description="Helical" evidence="7">
    <location>
        <begin position="300"/>
        <end position="322"/>
    </location>
</feature>
<keyword evidence="2" id="KW-0813">Transport</keyword>
<dbReference type="InterPro" id="IPR036259">
    <property type="entry name" value="MFS_trans_sf"/>
</dbReference>
<feature type="transmembrane region" description="Helical" evidence="7">
    <location>
        <begin position="138"/>
        <end position="158"/>
    </location>
</feature>
<keyword evidence="10" id="KW-1185">Reference proteome</keyword>
<keyword evidence="3 7" id="KW-0812">Transmembrane</keyword>
<evidence type="ECO:0000313" key="9">
    <source>
        <dbReference type="EMBL" id="RSH78083.1"/>
    </source>
</evidence>
<dbReference type="PANTHER" id="PTHR43791">
    <property type="entry name" value="PERMEASE-RELATED"/>
    <property type="match status" value="1"/>
</dbReference>
<feature type="transmembrane region" description="Helical" evidence="7">
    <location>
        <begin position="427"/>
        <end position="449"/>
    </location>
</feature>
<comment type="subcellular location">
    <subcellularLocation>
        <location evidence="1">Membrane</location>
        <topology evidence="1">Multi-pass membrane protein</topology>
    </subcellularLocation>
</comment>
<dbReference type="EMBL" id="RSCE01000013">
    <property type="protein sequence ID" value="RSH78083.1"/>
    <property type="molecule type" value="Genomic_DNA"/>
</dbReference>
<proteinExistence type="predicted"/>
<dbReference type="GO" id="GO:0016020">
    <property type="term" value="C:membrane"/>
    <property type="evidence" value="ECO:0007669"/>
    <property type="project" value="UniProtKB-SubCell"/>
</dbReference>
<keyword evidence="4 7" id="KW-1133">Transmembrane helix</keyword>
<feature type="transmembrane region" description="Helical" evidence="7">
    <location>
        <begin position="271"/>
        <end position="294"/>
    </location>
</feature>
<feature type="transmembrane region" description="Helical" evidence="7">
    <location>
        <begin position="364"/>
        <end position="383"/>
    </location>
</feature>
<dbReference type="PROSITE" id="PS50850">
    <property type="entry name" value="MFS"/>
    <property type="match status" value="1"/>
</dbReference>
<dbReference type="GO" id="GO:0022857">
    <property type="term" value="F:transmembrane transporter activity"/>
    <property type="evidence" value="ECO:0007669"/>
    <property type="project" value="InterPro"/>
</dbReference>
<dbReference type="SUPFAM" id="SSF103473">
    <property type="entry name" value="MFS general substrate transporter"/>
    <property type="match status" value="1"/>
</dbReference>
<evidence type="ECO:0000256" key="2">
    <source>
        <dbReference type="ARBA" id="ARBA00022448"/>
    </source>
</evidence>
<dbReference type="AlphaFoldDB" id="A0A427XH47"/>